<evidence type="ECO:0000256" key="1">
    <source>
        <dbReference type="SAM" id="Phobius"/>
    </source>
</evidence>
<dbReference type="Proteomes" id="UP000886520">
    <property type="component" value="Chromosome 2"/>
</dbReference>
<keyword evidence="1" id="KW-0812">Transmembrane</keyword>
<protein>
    <submittedName>
        <fullName evidence="2">Uncharacterized protein</fullName>
    </submittedName>
</protein>
<keyword evidence="1" id="KW-0472">Membrane</keyword>
<comment type="caution">
    <text evidence="2">The sequence shown here is derived from an EMBL/GenBank/DDBJ whole genome shotgun (WGS) entry which is preliminary data.</text>
</comment>
<gene>
    <name evidence="2" type="ORF">GOP47_0002242</name>
</gene>
<accession>A0A9D4VA13</accession>
<dbReference type="EMBL" id="JABFUD020000003">
    <property type="protein sequence ID" value="KAI5082499.1"/>
    <property type="molecule type" value="Genomic_DNA"/>
</dbReference>
<keyword evidence="3" id="KW-1185">Reference proteome</keyword>
<dbReference type="AlphaFoldDB" id="A0A9D4VA13"/>
<organism evidence="2 3">
    <name type="scientific">Adiantum capillus-veneris</name>
    <name type="common">Maidenhair fern</name>
    <dbReference type="NCBI Taxonomy" id="13818"/>
    <lineage>
        <taxon>Eukaryota</taxon>
        <taxon>Viridiplantae</taxon>
        <taxon>Streptophyta</taxon>
        <taxon>Embryophyta</taxon>
        <taxon>Tracheophyta</taxon>
        <taxon>Polypodiopsida</taxon>
        <taxon>Polypodiidae</taxon>
        <taxon>Polypodiales</taxon>
        <taxon>Pteridineae</taxon>
        <taxon>Pteridaceae</taxon>
        <taxon>Vittarioideae</taxon>
        <taxon>Adiantum</taxon>
    </lineage>
</organism>
<feature type="transmembrane region" description="Helical" evidence="1">
    <location>
        <begin position="7"/>
        <end position="27"/>
    </location>
</feature>
<keyword evidence="1" id="KW-1133">Transmembrane helix</keyword>
<proteinExistence type="predicted"/>
<evidence type="ECO:0000313" key="2">
    <source>
        <dbReference type="EMBL" id="KAI5082499.1"/>
    </source>
</evidence>
<feature type="non-terminal residue" evidence="2">
    <location>
        <position position="1"/>
    </location>
</feature>
<reference evidence="2" key="1">
    <citation type="submission" date="2021-01" db="EMBL/GenBank/DDBJ databases">
        <title>Adiantum capillus-veneris genome.</title>
        <authorList>
            <person name="Fang Y."/>
            <person name="Liao Q."/>
        </authorList>
    </citation>
    <scope>NUCLEOTIDE SEQUENCE</scope>
    <source>
        <strain evidence="2">H3</strain>
        <tissue evidence="2">Leaf</tissue>
    </source>
</reference>
<name>A0A9D4VA13_ADICA</name>
<sequence length="100" mass="10462">SSLSLSLSLSLSVVVIIFVVVGFSMQLQFICVDAASSLNDGKEMERLRAAADSSPSSSITASKNSVGSIYWAVPRPRKLAAGETSTESVAQPDYVCANSC</sequence>
<evidence type="ECO:0000313" key="3">
    <source>
        <dbReference type="Proteomes" id="UP000886520"/>
    </source>
</evidence>